<gene>
    <name evidence="2" type="ORF">K469DRAFT_692168</name>
</gene>
<feature type="compositionally biased region" description="Polar residues" evidence="1">
    <location>
        <begin position="1"/>
        <end position="20"/>
    </location>
</feature>
<feature type="compositionally biased region" description="Basic and acidic residues" evidence="1">
    <location>
        <begin position="37"/>
        <end position="52"/>
    </location>
</feature>
<feature type="region of interest" description="Disordered" evidence="1">
    <location>
        <begin position="1"/>
        <end position="76"/>
    </location>
</feature>
<organism evidence="2 3">
    <name type="scientific">Zopfia rhizophila CBS 207.26</name>
    <dbReference type="NCBI Taxonomy" id="1314779"/>
    <lineage>
        <taxon>Eukaryota</taxon>
        <taxon>Fungi</taxon>
        <taxon>Dikarya</taxon>
        <taxon>Ascomycota</taxon>
        <taxon>Pezizomycotina</taxon>
        <taxon>Dothideomycetes</taxon>
        <taxon>Dothideomycetes incertae sedis</taxon>
        <taxon>Zopfiaceae</taxon>
        <taxon>Zopfia</taxon>
    </lineage>
</organism>
<dbReference type="Proteomes" id="UP000800200">
    <property type="component" value="Unassembled WGS sequence"/>
</dbReference>
<feature type="region of interest" description="Disordered" evidence="1">
    <location>
        <begin position="520"/>
        <end position="592"/>
    </location>
</feature>
<protein>
    <submittedName>
        <fullName evidence="2">Uncharacterized protein</fullName>
    </submittedName>
</protein>
<sequence>MTTTAPDVNNIPSAPKSTGQAVGRDGIPTPEPSLGPDSHRIRADAERREAENARAGTGNIEAGHQAQNDNTGDASNVNKQQSLIHEVLQCGENDHRGVLKLGEPKSDPFDEEKIIADTMFNLGADVHPKYNRAENAEKAFERIIQAAKALGCSTVKIDELRNWDGDGYGDENDSSMEDIKSAIPYPDRGILEIYKEAFRAIHVLQSTPDSGAAINTLDKVNQQIRERNERDGLENKNQWVIKYEELQKCYWDAIPAFRHFTNNKQDQQACSTLDAVARKLADIIGDNHYPVEWGGGIVRLNPGGRVEATRPDQNDAEYIYIPPQVSDEDRTGAAGQASNGDRAEAAGPLAPRDRKERTQAPRSRGRSLPGFYDQPLPTVRSGHVLHKGKERKICGIFECGQNMYGKTHQLLLEKYSRKGRYIYDLVAASSAGKTAAVDYKKNRDAWVWRKGTINDLKDKLLANMDIGGVGYTKAYRKVVLADFEGDGDKIRAYPISMLWKAFQKRGVEKKVGDYCRLAGEPTDRLREPGSDEDDGTVVSLGSRDSSETNEEDDEVERMLSKIQHIHTKQAARNVHQSYGEPTSRFRSTRQRR</sequence>
<keyword evidence="3" id="KW-1185">Reference proteome</keyword>
<accession>A0A6A6DTJ7</accession>
<feature type="region of interest" description="Disordered" evidence="1">
    <location>
        <begin position="303"/>
        <end position="374"/>
    </location>
</feature>
<dbReference type="OrthoDB" id="3793347at2759"/>
<proteinExistence type="predicted"/>
<feature type="compositionally biased region" description="Polar residues" evidence="1">
    <location>
        <begin position="65"/>
        <end position="76"/>
    </location>
</feature>
<name>A0A6A6DTJ7_9PEZI</name>
<evidence type="ECO:0000256" key="1">
    <source>
        <dbReference type="SAM" id="MobiDB-lite"/>
    </source>
</evidence>
<evidence type="ECO:0000313" key="3">
    <source>
        <dbReference type="Proteomes" id="UP000800200"/>
    </source>
</evidence>
<reference evidence="2" key="1">
    <citation type="journal article" date="2020" name="Stud. Mycol.">
        <title>101 Dothideomycetes genomes: a test case for predicting lifestyles and emergence of pathogens.</title>
        <authorList>
            <person name="Haridas S."/>
            <person name="Albert R."/>
            <person name="Binder M."/>
            <person name="Bloem J."/>
            <person name="Labutti K."/>
            <person name="Salamov A."/>
            <person name="Andreopoulos B."/>
            <person name="Baker S."/>
            <person name="Barry K."/>
            <person name="Bills G."/>
            <person name="Bluhm B."/>
            <person name="Cannon C."/>
            <person name="Castanera R."/>
            <person name="Culley D."/>
            <person name="Daum C."/>
            <person name="Ezra D."/>
            <person name="Gonzalez J."/>
            <person name="Henrissat B."/>
            <person name="Kuo A."/>
            <person name="Liang C."/>
            <person name="Lipzen A."/>
            <person name="Lutzoni F."/>
            <person name="Magnuson J."/>
            <person name="Mondo S."/>
            <person name="Nolan M."/>
            <person name="Ohm R."/>
            <person name="Pangilinan J."/>
            <person name="Park H.-J."/>
            <person name="Ramirez L."/>
            <person name="Alfaro M."/>
            <person name="Sun H."/>
            <person name="Tritt A."/>
            <person name="Yoshinaga Y."/>
            <person name="Zwiers L.-H."/>
            <person name="Turgeon B."/>
            <person name="Goodwin S."/>
            <person name="Spatafora J."/>
            <person name="Crous P."/>
            <person name="Grigoriev I."/>
        </authorList>
    </citation>
    <scope>NUCLEOTIDE SEQUENCE</scope>
    <source>
        <strain evidence="2">CBS 207.26</strain>
    </source>
</reference>
<dbReference type="EMBL" id="ML994653">
    <property type="protein sequence ID" value="KAF2181300.1"/>
    <property type="molecule type" value="Genomic_DNA"/>
</dbReference>
<evidence type="ECO:0000313" key="2">
    <source>
        <dbReference type="EMBL" id="KAF2181300.1"/>
    </source>
</evidence>
<dbReference type="AlphaFoldDB" id="A0A6A6DTJ7"/>